<dbReference type="SUPFAM" id="SSF88659">
    <property type="entry name" value="Sigma3 and sigma4 domains of RNA polymerase sigma factors"/>
    <property type="match status" value="1"/>
</dbReference>
<accession>A0A6P1W120</accession>
<dbReference type="Pfam" id="PF04542">
    <property type="entry name" value="Sigma70_r2"/>
    <property type="match status" value="1"/>
</dbReference>
<name>A0A6P1W120_9BACT</name>
<dbReference type="InterPro" id="IPR014284">
    <property type="entry name" value="RNA_pol_sigma-70_dom"/>
</dbReference>
<feature type="domain" description="RNA polymerase sigma-70 region 2" evidence="6">
    <location>
        <begin position="27"/>
        <end position="95"/>
    </location>
</feature>
<keyword evidence="3" id="KW-0731">Sigma factor</keyword>
<comment type="similarity">
    <text evidence="1">Belongs to the sigma-70 factor family. ECF subfamily.</text>
</comment>
<keyword evidence="2" id="KW-0805">Transcription regulation</keyword>
<dbReference type="InterPro" id="IPR039425">
    <property type="entry name" value="RNA_pol_sigma-70-like"/>
</dbReference>
<keyword evidence="9" id="KW-1185">Reference proteome</keyword>
<dbReference type="AlphaFoldDB" id="A0A6P1W120"/>
<evidence type="ECO:0000256" key="3">
    <source>
        <dbReference type="ARBA" id="ARBA00023082"/>
    </source>
</evidence>
<dbReference type="InterPro" id="IPR036388">
    <property type="entry name" value="WH-like_DNA-bd_sf"/>
</dbReference>
<evidence type="ECO:0000259" key="7">
    <source>
        <dbReference type="Pfam" id="PF04545"/>
    </source>
</evidence>
<dbReference type="Pfam" id="PF04545">
    <property type="entry name" value="Sigma70_r4"/>
    <property type="match status" value="1"/>
</dbReference>
<gene>
    <name evidence="8" type="ORF">GJR95_22950</name>
</gene>
<dbReference type="KEGG" id="senf:GJR95_22950"/>
<keyword evidence="4" id="KW-0238">DNA-binding</keyword>
<dbReference type="PANTHER" id="PTHR43133:SF8">
    <property type="entry name" value="RNA POLYMERASE SIGMA FACTOR HI_1459-RELATED"/>
    <property type="match status" value="1"/>
</dbReference>
<dbReference type="GO" id="GO:0006352">
    <property type="term" value="P:DNA-templated transcription initiation"/>
    <property type="evidence" value="ECO:0007669"/>
    <property type="project" value="InterPro"/>
</dbReference>
<feature type="domain" description="RNA polymerase sigma-70 region 4" evidence="7">
    <location>
        <begin position="128"/>
        <end position="176"/>
    </location>
</feature>
<protein>
    <submittedName>
        <fullName evidence="8">Sigma-70 family RNA polymerase sigma factor</fullName>
    </submittedName>
</protein>
<dbReference type="InterPro" id="IPR013325">
    <property type="entry name" value="RNA_pol_sigma_r2"/>
</dbReference>
<dbReference type="GO" id="GO:0016987">
    <property type="term" value="F:sigma factor activity"/>
    <property type="evidence" value="ECO:0007669"/>
    <property type="project" value="UniProtKB-KW"/>
</dbReference>
<evidence type="ECO:0000259" key="6">
    <source>
        <dbReference type="Pfam" id="PF04542"/>
    </source>
</evidence>
<dbReference type="PANTHER" id="PTHR43133">
    <property type="entry name" value="RNA POLYMERASE ECF-TYPE SIGMA FACTO"/>
    <property type="match status" value="1"/>
</dbReference>
<evidence type="ECO:0000256" key="5">
    <source>
        <dbReference type="ARBA" id="ARBA00023163"/>
    </source>
</evidence>
<dbReference type="RefSeq" id="WP_162388100.1">
    <property type="nucleotide sequence ID" value="NZ_CP045997.1"/>
</dbReference>
<dbReference type="Gene3D" id="1.10.1740.10">
    <property type="match status" value="1"/>
</dbReference>
<evidence type="ECO:0000256" key="2">
    <source>
        <dbReference type="ARBA" id="ARBA00023015"/>
    </source>
</evidence>
<dbReference type="CDD" id="cd06171">
    <property type="entry name" value="Sigma70_r4"/>
    <property type="match status" value="1"/>
</dbReference>
<evidence type="ECO:0000313" key="9">
    <source>
        <dbReference type="Proteomes" id="UP000464577"/>
    </source>
</evidence>
<dbReference type="Gene3D" id="1.10.10.10">
    <property type="entry name" value="Winged helix-like DNA-binding domain superfamily/Winged helix DNA-binding domain"/>
    <property type="match status" value="1"/>
</dbReference>
<dbReference type="InterPro" id="IPR013324">
    <property type="entry name" value="RNA_pol_sigma_r3/r4-like"/>
</dbReference>
<evidence type="ECO:0000313" key="8">
    <source>
        <dbReference type="EMBL" id="QHV97690.1"/>
    </source>
</evidence>
<dbReference type="GO" id="GO:0003677">
    <property type="term" value="F:DNA binding"/>
    <property type="evidence" value="ECO:0007669"/>
    <property type="project" value="UniProtKB-KW"/>
</dbReference>
<proteinExistence type="inferred from homology"/>
<organism evidence="8 9">
    <name type="scientific">Spirosoma endbachense</name>
    <dbReference type="NCBI Taxonomy" id="2666025"/>
    <lineage>
        <taxon>Bacteria</taxon>
        <taxon>Pseudomonadati</taxon>
        <taxon>Bacteroidota</taxon>
        <taxon>Cytophagia</taxon>
        <taxon>Cytophagales</taxon>
        <taxon>Cytophagaceae</taxon>
        <taxon>Spirosoma</taxon>
    </lineage>
</organism>
<dbReference type="Proteomes" id="UP000464577">
    <property type="component" value="Chromosome"/>
</dbReference>
<evidence type="ECO:0000256" key="4">
    <source>
        <dbReference type="ARBA" id="ARBA00023125"/>
    </source>
</evidence>
<dbReference type="InterPro" id="IPR007627">
    <property type="entry name" value="RNA_pol_sigma70_r2"/>
</dbReference>
<dbReference type="InterPro" id="IPR007630">
    <property type="entry name" value="RNA_pol_sigma70_r4"/>
</dbReference>
<keyword evidence="5" id="KW-0804">Transcription</keyword>
<dbReference type="SUPFAM" id="SSF88946">
    <property type="entry name" value="Sigma2 domain of RNA polymerase sigma factors"/>
    <property type="match status" value="1"/>
</dbReference>
<dbReference type="EMBL" id="CP045997">
    <property type="protein sequence ID" value="QHV97690.1"/>
    <property type="molecule type" value="Genomic_DNA"/>
</dbReference>
<reference evidence="8 9" key="1">
    <citation type="submission" date="2019-11" db="EMBL/GenBank/DDBJ databases">
        <title>Spirosoma endbachense sp. nov., isolated from a natural salt meadow.</title>
        <authorList>
            <person name="Rojas J."/>
            <person name="Ambika Manirajan B."/>
            <person name="Ratering S."/>
            <person name="Suarez C."/>
            <person name="Geissler-Plaum R."/>
            <person name="Schnell S."/>
        </authorList>
    </citation>
    <scope>NUCLEOTIDE SEQUENCE [LARGE SCALE GENOMIC DNA]</scope>
    <source>
        <strain evidence="8 9">I-24</strain>
    </source>
</reference>
<sequence>MTKYHTSDEQTVTSFQNSEAIDSFDNIYHHYVNRVYHKCLTMTNDTEMAKDFTQDIFIKVFIKLKTFQNRSAFSTWLYAISHNYCIDHIRASKRTEPLSDAVMKDVAEQDSSPLETVVSQWRALSLFLTSLPEDEVAMLRLKYEQGVSVKTISEYYNLSESSIKMRLKRSRDKLRALCITAISDQEKQFQKPVDF</sequence>
<evidence type="ECO:0000256" key="1">
    <source>
        <dbReference type="ARBA" id="ARBA00010641"/>
    </source>
</evidence>
<dbReference type="NCBIfam" id="TIGR02937">
    <property type="entry name" value="sigma70-ECF"/>
    <property type="match status" value="1"/>
</dbReference>